<dbReference type="InterPro" id="IPR055124">
    <property type="entry name" value="PIN-like_DDX60"/>
</dbReference>
<dbReference type="Proteomes" id="UP001220324">
    <property type="component" value="Unassembled WGS sequence"/>
</dbReference>
<dbReference type="InterPro" id="IPR027417">
    <property type="entry name" value="P-loop_NTPase"/>
</dbReference>
<dbReference type="Pfam" id="PF00271">
    <property type="entry name" value="Helicase_C"/>
    <property type="match status" value="1"/>
</dbReference>
<dbReference type="Pfam" id="PF26076">
    <property type="entry name" value="WHD_DDX60"/>
    <property type="match status" value="1"/>
</dbReference>
<dbReference type="GO" id="GO:0005737">
    <property type="term" value="C:cytoplasm"/>
    <property type="evidence" value="ECO:0007669"/>
    <property type="project" value="TreeGrafter"/>
</dbReference>
<comment type="caution">
    <text evidence="8">The sequence shown here is derived from an EMBL/GenBank/DDBJ whole genome shotgun (WGS) entry which is preliminary data.</text>
</comment>
<dbReference type="InterPro" id="IPR059032">
    <property type="entry name" value="WHD_DDX60"/>
</dbReference>
<feature type="region of interest" description="Disordered" evidence="5">
    <location>
        <begin position="261"/>
        <end position="285"/>
    </location>
</feature>
<dbReference type="SUPFAM" id="SSF52540">
    <property type="entry name" value="P-loop containing nucleoside triphosphate hydrolases"/>
    <property type="match status" value="1"/>
</dbReference>
<dbReference type="InterPro" id="IPR014001">
    <property type="entry name" value="Helicase_ATP-bd"/>
</dbReference>
<dbReference type="GO" id="GO:0004386">
    <property type="term" value="F:helicase activity"/>
    <property type="evidence" value="ECO:0007669"/>
    <property type="project" value="UniProtKB-KW"/>
</dbReference>
<dbReference type="CDD" id="cd18795">
    <property type="entry name" value="SF2_C_Ski2"/>
    <property type="match status" value="1"/>
</dbReference>
<feature type="region of interest" description="Disordered" evidence="5">
    <location>
        <begin position="1232"/>
        <end position="1261"/>
    </location>
</feature>
<evidence type="ECO:0000259" key="7">
    <source>
        <dbReference type="PROSITE" id="PS51194"/>
    </source>
</evidence>
<feature type="compositionally biased region" description="Polar residues" evidence="5">
    <location>
        <begin position="276"/>
        <end position="285"/>
    </location>
</feature>
<name>A0AAD6D7U3_9EURO</name>
<dbReference type="GO" id="GO:0005524">
    <property type="term" value="F:ATP binding"/>
    <property type="evidence" value="ECO:0007669"/>
    <property type="project" value="UniProtKB-KW"/>
</dbReference>
<dbReference type="InterPro" id="IPR011545">
    <property type="entry name" value="DEAD/DEAH_box_helicase_dom"/>
</dbReference>
<accession>A0AAD6D7U3</accession>
<feature type="domain" description="Helicase ATP-binding" evidence="6">
    <location>
        <begin position="819"/>
        <end position="991"/>
    </location>
</feature>
<feature type="compositionally biased region" description="Basic and acidic residues" evidence="5">
    <location>
        <begin position="1818"/>
        <end position="1846"/>
    </location>
</feature>
<evidence type="ECO:0000256" key="3">
    <source>
        <dbReference type="ARBA" id="ARBA00022806"/>
    </source>
</evidence>
<keyword evidence="2" id="KW-0378">Hydrolase</keyword>
<feature type="region of interest" description="Disordered" evidence="5">
    <location>
        <begin position="1764"/>
        <end position="1846"/>
    </location>
</feature>
<feature type="domain" description="Helicase C-terminal" evidence="7">
    <location>
        <begin position="1277"/>
        <end position="1433"/>
    </location>
</feature>
<dbReference type="Pfam" id="PF00270">
    <property type="entry name" value="DEAD"/>
    <property type="match status" value="1"/>
</dbReference>
<proteinExistence type="predicted"/>
<dbReference type="GO" id="GO:0016787">
    <property type="term" value="F:hydrolase activity"/>
    <property type="evidence" value="ECO:0007669"/>
    <property type="project" value="UniProtKB-KW"/>
</dbReference>
<evidence type="ECO:0000259" key="6">
    <source>
        <dbReference type="PROSITE" id="PS51192"/>
    </source>
</evidence>
<evidence type="ECO:0000256" key="4">
    <source>
        <dbReference type="ARBA" id="ARBA00022840"/>
    </source>
</evidence>
<protein>
    <submittedName>
        <fullName evidence="8">DEAD/DEAH box helicase</fullName>
    </submittedName>
</protein>
<evidence type="ECO:0000256" key="5">
    <source>
        <dbReference type="SAM" id="MobiDB-lite"/>
    </source>
</evidence>
<dbReference type="PROSITE" id="PS51194">
    <property type="entry name" value="HELICASE_CTER"/>
    <property type="match status" value="1"/>
</dbReference>
<dbReference type="GO" id="GO:0003676">
    <property type="term" value="F:nucleic acid binding"/>
    <property type="evidence" value="ECO:0007669"/>
    <property type="project" value="InterPro"/>
</dbReference>
<keyword evidence="4" id="KW-0067">ATP-binding</keyword>
<feature type="compositionally biased region" description="Acidic residues" evidence="5">
    <location>
        <begin position="1804"/>
        <end position="1817"/>
    </location>
</feature>
<feature type="compositionally biased region" description="Basic and acidic residues" evidence="5">
    <location>
        <begin position="1246"/>
        <end position="1261"/>
    </location>
</feature>
<dbReference type="EMBL" id="JAQIZZ010000001">
    <property type="protein sequence ID" value="KAJ5557441.1"/>
    <property type="molecule type" value="Genomic_DNA"/>
</dbReference>
<dbReference type="FunFam" id="3.40.50.300:FF:001039">
    <property type="entry name" value="ATP-dependent RNA helicase DDX60"/>
    <property type="match status" value="1"/>
</dbReference>
<evidence type="ECO:0000256" key="1">
    <source>
        <dbReference type="ARBA" id="ARBA00022741"/>
    </source>
</evidence>
<dbReference type="Pfam" id="PF23002">
    <property type="entry name" value="PIN-like_DDX60"/>
    <property type="match status" value="1"/>
</dbReference>
<dbReference type="SMART" id="SM00487">
    <property type="entry name" value="DEXDc"/>
    <property type="match status" value="1"/>
</dbReference>
<dbReference type="PROSITE" id="PS51192">
    <property type="entry name" value="HELICASE_ATP_BIND_1"/>
    <property type="match status" value="1"/>
</dbReference>
<feature type="region of interest" description="Disordered" evidence="5">
    <location>
        <begin position="608"/>
        <end position="627"/>
    </location>
</feature>
<dbReference type="InterPro" id="IPR052431">
    <property type="entry name" value="SKI2_subfamily_helicases"/>
</dbReference>
<dbReference type="SMART" id="SM00490">
    <property type="entry name" value="HELICc"/>
    <property type="match status" value="1"/>
</dbReference>
<gene>
    <name evidence="8" type="ORF">N7494_001356</name>
</gene>
<dbReference type="Gene3D" id="3.40.50.300">
    <property type="entry name" value="P-loop containing nucleotide triphosphate hydrolases"/>
    <property type="match status" value="2"/>
</dbReference>
<feature type="region of interest" description="Disordered" evidence="5">
    <location>
        <begin position="1138"/>
        <end position="1158"/>
    </location>
</feature>
<dbReference type="InterPro" id="IPR001650">
    <property type="entry name" value="Helicase_C-like"/>
</dbReference>
<keyword evidence="1" id="KW-0547">Nucleotide-binding</keyword>
<dbReference type="PANTHER" id="PTHR44533:SF4">
    <property type="entry name" value="DEAD_H RNA HELICASE, PUTATIVE-RELATED"/>
    <property type="match status" value="1"/>
</dbReference>
<keyword evidence="3 8" id="KW-0347">Helicase</keyword>
<dbReference type="PANTHER" id="PTHR44533">
    <property type="entry name" value="DEAD/H RNA HELICASE, PUTATIVE-RELATED"/>
    <property type="match status" value="1"/>
</dbReference>
<evidence type="ECO:0000256" key="2">
    <source>
        <dbReference type="ARBA" id="ARBA00022801"/>
    </source>
</evidence>
<keyword evidence="9" id="KW-1185">Reference proteome</keyword>
<evidence type="ECO:0000313" key="8">
    <source>
        <dbReference type="EMBL" id="KAJ5557441.1"/>
    </source>
</evidence>
<dbReference type="CDD" id="cd18025">
    <property type="entry name" value="DEXHc_DDX60"/>
    <property type="match status" value="1"/>
</dbReference>
<sequence length="1871" mass="210408">MHQVLIVRGYRYYQTGSRVVDLVGDFVGREIFIIDGDSLLLECFSNEKLDFYPGFQVLHATYLVERLLQKLQQRRCVFEIIFFAQNAGLCIPCGVDDALHNRYLLAREAIIQHLISVSHKETQCLRVRRLESFQSPQFEAHLVNLGAYLFMCHDGAFAETEEDSISSDEDSDSENEIDHEDLESNKAEVSIQRTTSRDGLRRMIHWFVTHGCNVSLINSLEFRDTKVYKTLSPELSIKGFSDTNVGAPLQQKTLLMNTLTPETSGQLMDGPESNDQDNNTLSGDSSLGELKNILEQVINEQPSLSQRQCLLIVTLVTMFKEFDFSAEPKGEATAMILHLILLQGTRLEDRAVQGLDFQSSSFFNTFLQVAKGVLSSTHWEESMKTHQLPCDLADLIDGRLFVELNRMIKRHGIDDIISPATLLPYNDLVSLLNRLCGAGLHLAVIKESKKSTLKPIKGKSAKGKQQGFQTDTKISVNVPRGIHTTVLPFRNKVFDDHLAPVHIEVDDSMSAKDDLKTSKNFMEQTHWHNSNPLDSKKVPNLTAKDHYRYQRRNQFYMTEMRQYAESLLGSAGMSQPDIVIAGTPTVTKGKPPQGPDISIFRPPITKGKAQALSPVRDHPRNGRGKPSVREMAAATIQQKAADGERKQRLKWKSKLEAMNSSPNNPMSRFYIIEKYLSGLSKESRILLEAEVLTYLLDASFQVITGDENGKGGTITLTHIWGLISRLMKLRHGISVVISEFVRQVCQCLKLPAVSLPVQTSQPLSFKPSTISQNSNTMIEISGVDFQLMHGGPFMERGIGSLPDPRTPDFEPDLWQREVLDQIDAKKSAFIVAPTSAGKTFISFYAMKQILKEDDDGILVYVAPTKALVNQIAAEVQARFLKSYPAKTTGKSVWAIHTRDHRINSPNGCQILITVPHILQIMLLSPTNAKAWTPRLKRIIFDEIHCIGQAQDGVIWEQLLLLAPCPIIALSATVGNPDEFYSWLKYAQGVNGHDLKMISHKHRYSDLRNYQYCPAQSFLFKGLPNPGGLYQLGLDQADDMKFMHPILSLVDRSRGIPNDFSLEPRDCLTLWKALDYLQTEAFPVDASLSPSFFFSDAIIGKKDVIEWQKPLIELVSDWMKDRSSPFDALLLELGESNNCSKPSADTAEAPSSSPPLAVSQDDELLSTTLPLICSLHAQRALPALFFNYDRGRCEDICKHLLTQLREAESAWKSENPAWKSKLEKWSEWKRIQEEAKKKTTKPTKKKRSDDQTTSRADEVRDAASAEGSLWELFDPERPVERFSLADPKKLVPSEFLNYTEELKWRKIPPWLIDALERGIGVHHAGMNRKYRQVCEILFRRGFLRVVIATGTLALGINMPCKTVVFSGDSLFLTSLNFRQASGRAGRRGFDLLGNVVFQNVPTAKIHRLVSSRLPDLNGHFPITASLVLRLFILLDGSDQAPSAVNSINSLLSSPRICLGGPEMKHTVLHYLRFSIEYLRRNQLIDSTGIPLNFAGFVSHLYYTESSSFAFHALLDSGYFLSVCKRISEKSKRSLQTLMLVMCHIFKRLPLRQSTIESYRTADKRGSSVVVLPDLPKTAAKALINHNRQVRDIYTGYVSTFINQHVDARDYHLPLSGAECGGQQAAMELDVIDTQLSASKITSPFYALSGHGDQWDTVADLCETVRDGVWLEESVVPYVPIASKRSPLNAYLYDFFKHGNVHELERANGVRRSDIWYELNDFSMILATITASLEKMVNPHGNSDIDMLNVAGGGDVHEIQIDDDNIVDDDSQTQNGTPAGKLHQKPATAPAPVPQKPLKSASEVLDSWEDEMVENDLVEQDNKPKSRQQQKENEEKTDKAEPKKHDQKSLLLVYNGFTLLKNEFDTKFKEMWA</sequence>
<organism evidence="8 9">
    <name type="scientific">Penicillium frequentans</name>
    <dbReference type="NCBI Taxonomy" id="3151616"/>
    <lineage>
        <taxon>Eukaryota</taxon>
        <taxon>Fungi</taxon>
        <taxon>Dikarya</taxon>
        <taxon>Ascomycota</taxon>
        <taxon>Pezizomycotina</taxon>
        <taxon>Eurotiomycetes</taxon>
        <taxon>Eurotiomycetidae</taxon>
        <taxon>Eurotiales</taxon>
        <taxon>Aspergillaceae</taxon>
        <taxon>Penicillium</taxon>
    </lineage>
</organism>
<evidence type="ECO:0000313" key="9">
    <source>
        <dbReference type="Proteomes" id="UP001220324"/>
    </source>
</evidence>
<reference evidence="8 9" key="1">
    <citation type="journal article" date="2023" name="IMA Fungus">
        <title>Comparative genomic study of the Penicillium genus elucidates a diverse pangenome and 15 lateral gene transfer events.</title>
        <authorList>
            <person name="Petersen C."/>
            <person name="Sorensen T."/>
            <person name="Nielsen M.R."/>
            <person name="Sondergaard T.E."/>
            <person name="Sorensen J.L."/>
            <person name="Fitzpatrick D.A."/>
            <person name="Frisvad J.C."/>
            <person name="Nielsen K.L."/>
        </authorList>
    </citation>
    <scope>NUCLEOTIDE SEQUENCE [LARGE SCALE GENOMIC DNA]</scope>
    <source>
        <strain evidence="8 9">IBT 35679</strain>
    </source>
</reference>